<keyword evidence="1" id="KW-0732">Signal</keyword>
<dbReference type="InterPro" id="IPR025049">
    <property type="entry name" value="Mfa-like_1"/>
</dbReference>
<dbReference type="EMBL" id="JACIER010000001">
    <property type="protein sequence ID" value="MBB4042390.1"/>
    <property type="molecule type" value="Genomic_DNA"/>
</dbReference>
<comment type="caution">
    <text evidence="2">The sequence shown here is derived from an EMBL/GenBank/DDBJ whole genome shotgun (WGS) entry which is preliminary data.</text>
</comment>
<protein>
    <recommendedName>
        <fullName evidence="4">Fimbrillin family protein</fullName>
    </recommendedName>
</protein>
<reference evidence="2" key="1">
    <citation type="submission" date="2020-08" db="EMBL/GenBank/DDBJ databases">
        <title>Genomic Encyclopedia of Type Strains, Phase IV (KMG-IV): sequencing the most valuable type-strain genomes for metagenomic binning, comparative biology and taxonomic classification.</title>
        <authorList>
            <person name="Goeker M."/>
        </authorList>
    </citation>
    <scope>NUCLEOTIDE SEQUENCE [LARGE SCALE GENOMIC DNA]</scope>
    <source>
        <strain evidence="2">DSM 105720</strain>
    </source>
</reference>
<dbReference type="InterPro" id="IPR042278">
    <property type="entry name" value="Mfa-like_1_N"/>
</dbReference>
<gene>
    <name evidence="2" type="ORF">GGR06_000149</name>
</gene>
<evidence type="ECO:0000313" key="2">
    <source>
        <dbReference type="EMBL" id="MBB4042390.1"/>
    </source>
</evidence>
<feature type="chain" id="PRO_5032911827" description="Fimbrillin family protein" evidence="1">
    <location>
        <begin position="28"/>
        <end position="366"/>
    </location>
</feature>
<evidence type="ECO:0000313" key="3">
    <source>
        <dbReference type="Proteomes" id="UP000560658"/>
    </source>
</evidence>
<name>A0A840CR67_9BACE</name>
<evidence type="ECO:0008006" key="4">
    <source>
        <dbReference type="Google" id="ProtNLM"/>
    </source>
</evidence>
<dbReference type="Gene3D" id="2.60.40.2620">
    <property type="entry name" value="Fimbrillin-like"/>
    <property type="match status" value="1"/>
</dbReference>
<dbReference type="AlphaFoldDB" id="A0A840CR67"/>
<dbReference type="Pfam" id="PF13149">
    <property type="entry name" value="Mfa_like_1"/>
    <property type="match status" value="1"/>
</dbReference>
<dbReference type="PROSITE" id="PS51257">
    <property type="entry name" value="PROKAR_LIPOPROTEIN"/>
    <property type="match status" value="1"/>
</dbReference>
<keyword evidence="3" id="KW-1185">Reference proteome</keyword>
<feature type="signal peptide" evidence="1">
    <location>
        <begin position="1"/>
        <end position="27"/>
    </location>
</feature>
<proteinExistence type="predicted"/>
<organism evidence="2 3">
    <name type="scientific">Bacteroides reticulotermitis</name>
    <dbReference type="NCBI Taxonomy" id="1133319"/>
    <lineage>
        <taxon>Bacteria</taxon>
        <taxon>Pseudomonadati</taxon>
        <taxon>Bacteroidota</taxon>
        <taxon>Bacteroidia</taxon>
        <taxon>Bacteroidales</taxon>
        <taxon>Bacteroidaceae</taxon>
        <taxon>Bacteroides</taxon>
    </lineage>
</organism>
<evidence type="ECO:0000256" key="1">
    <source>
        <dbReference type="SAM" id="SignalP"/>
    </source>
</evidence>
<sequence>MKKYIYHTTVMGIFGLLALSGCNNEVAAPDTELVPISFNTNLPTAAVASMTRATTFTNGDKVGIVAANVATESPLPAASGWLTSNLYLNHEVGTIGNATWEHGYLEYPISLSSVKYWPFEPNKYLGFVAYSPIPSVESRITRPTSDMNLTVQNGTAGSFFPDLLYTNVVGNYNKSRVSVLLDFKHAMAKLVVRVIAVDQDGNVLSSGHPVNQLRITSLIVNTKVTQGSFNLVSSQWTLANPAGGAASQTAYTLVSPTGTPATIPYDNSTTSTSYLLPQTAGVNTVALSSLVFKVKDTSIDTEVGGEYTLDQFKQLDETPVTLEMGKTTVLLVKLQYTAIPPITPTIKIEGQLVEWDYKGTSTVVIE</sequence>
<dbReference type="CDD" id="cd13120">
    <property type="entry name" value="BF2867_like_N"/>
    <property type="match status" value="1"/>
</dbReference>
<accession>A0A840CR67</accession>
<dbReference type="RefSeq" id="WP_044163855.1">
    <property type="nucleotide sequence ID" value="NZ_JACIER010000001.1"/>
</dbReference>
<dbReference type="Proteomes" id="UP000560658">
    <property type="component" value="Unassembled WGS sequence"/>
</dbReference>